<proteinExistence type="predicted"/>
<accession>E3MEB4</accession>
<dbReference type="KEGG" id="crq:GCK72_025844"/>
<protein>
    <submittedName>
        <fullName evidence="1">Uncharacterized protein</fullName>
    </submittedName>
</protein>
<sequence length="118" mass="14005">MEHQMMMDPTTDYIHFTGLITCKYHHAPAIQSIVLWEHNILTKEFLPPQEVNLDQTVHPYKYDIKATAFGDYPTFDYEFYVNIVHNCSRWMKSKVQQVSYPRFDTVGNVTCNWNIQLD</sequence>
<keyword evidence="2" id="KW-1185">Reference proteome</keyword>
<name>E3MEB4_CAERE</name>
<dbReference type="InterPro" id="IPR008588">
    <property type="entry name" value="DUF870_CAE_spp"/>
</dbReference>
<reference evidence="1" key="1">
    <citation type="submission" date="2007-07" db="EMBL/GenBank/DDBJ databases">
        <title>PCAP assembly of the Caenorhabditis remanei genome.</title>
        <authorList>
            <consortium name="The Caenorhabditis remanei Sequencing Consortium"/>
            <person name="Wilson R.K."/>
        </authorList>
    </citation>
    <scope>NUCLEOTIDE SEQUENCE [LARGE SCALE GENOMIC DNA]</scope>
    <source>
        <strain evidence="1">PB4641</strain>
    </source>
</reference>
<dbReference type="GeneID" id="9817048"/>
<dbReference type="HOGENOM" id="CLU_1798255_0_0_1"/>
<gene>
    <name evidence="1" type="ORF">CRE_22464</name>
</gene>
<dbReference type="EMBL" id="DS268438">
    <property type="protein sequence ID" value="EFO99545.1"/>
    <property type="molecule type" value="Genomic_DNA"/>
</dbReference>
<dbReference type="CTD" id="9817048"/>
<dbReference type="Pfam" id="PF05912">
    <property type="entry name" value="DUF870"/>
    <property type="match status" value="1"/>
</dbReference>
<organism evidence="2">
    <name type="scientific">Caenorhabditis remanei</name>
    <name type="common">Caenorhabditis vulgaris</name>
    <dbReference type="NCBI Taxonomy" id="31234"/>
    <lineage>
        <taxon>Eukaryota</taxon>
        <taxon>Metazoa</taxon>
        <taxon>Ecdysozoa</taxon>
        <taxon>Nematoda</taxon>
        <taxon>Chromadorea</taxon>
        <taxon>Rhabditida</taxon>
        <taxon>Rhabditina</taxon>
        <taxon>Rhabditomorpha</taxon>
        <taxon>Rhabditoidea</taxon>
        <taxon>Rhabditidae</taxon>
        <taxon>Peloderinae</taxon>
        <taxon>Caenorhabditis</taxon>
    </lineage>
</organism>
<evidence type="ECO:0000313" key="1">
    <source>
        <dbReference type="EMBL" id="EFO99545.1"/>
    </source>
</evidence>
<dbReference type="Proteomes" id="UP000008281">
    <property type="component" value="Unassembled WGS sequence"/>
</dbReference>
<dbReference type="RefSeq" id="XP_003105627.2">
    <property type="nucleotide sequence ID" value="XM_003105579.2"/>
</dbReference>
<evidence type="ECO:0000313" key="2">
    <source>
        <dbReference type="Proteomes" id="UP000008281"/>
    </source>
</evidence>
<dbReference type="AlphaFoldDB" id="E3MEB4"/>